<name>A0A0D0IP62_9MICO</name>
<accession>A0A0D0IP62</accession>
<evidence type="ECO:0000256" key="1">
    <source>
        <dbReference type="SAM" id="Phobius"/>
    </source>
</evidence>
<feature type="transmembrane region" description="Helical" evidence="1">
    <location>
        <begin position="89"/>
        <end position="110"/>
    </location>
</feature>
<gene>
    <name evidence="2" type="ORF">SD72_03700</name>
</gene>
<dbReference type="EMBL" id="JXSQ01000003">
    <property type="protein sequence ID" value="KIP53349.1"/>
    <property type="molecule type" value="Genomic_DNA"/>
</dbReference>
<comment type="caution">
    <text evidence="2">The sequence shown here is derived from an EMBL/GenBank/DDBJ whole genome shotgun (WGS) entry which is preliminary data.</text>
</comment>
<evidence type="ECO:0000313" key="2">
    <source>
        <dbReference type="EMBL" id="KIP53349.1"/>
    </source>
</evidence>
<dbReference type="Proteomes" id="UP000032120">
    <property type="component" value="Unassembled WGS sequence"/>
</dbReference>
<protein>
    <submittedName>
        <fullName evidence="2">Uncharacterized protein</fullName>
    </submittedName>
</protein>
<keyword evidence="1" id="KW-0472">Membrane</keyword>
<feature type="transmembrane region" description="Helical" evidence="1">
    <location>
        <begin position="122"/>
        <end position="141"/>
    </location>
</feature>
<dbReference type="OrthoDB" id="4965974at2"/>
<evidence type="ECO:0000313" key="3">
    <source>
        <dbReference type="Proteomes" id="UP000032120"/>
    </source>
</evidence>
<proteinExistence type="predicted"/>
<keyword evidence="3" id="KW-1185">Reference proteome</keyword>
<reference evidence="2 3" key="1">
    <citation type="submission" date="2015-01" db="EMBL/GenBank/DDBJ databases">
        <title>Draft genome sequence of Leucobacter komagatae strain VKM ST2845.</title>
        <authorList>
            <person name="Karlyshev A.V."/>
            <person name="Kudryashova E.B."/>
        </authorList>
    </citation>
    <scope>NUCLEOTIDE SEQUENCE [LARGE SCALE GENOMIC DNA]</scope>
    <source>
        <strain evidence="2 3">VKM ST2845</strain>
    </source>
</reference>
<feature type="transmembrane region" description="Helical" evidence="1">
    <location>
        <begin position="37"/>
        <end position="54"/>
    </location>
</feature>
<keyword evidence="1" id="KW-0812">Transmembrane</keyword>
<dbReference type="RefSeq" id="WP_042543080.1">
    <property type="nucleotide sequence ID" value="NZ_JXSQ01000003.1"/>
</dbReference>
<organism evidence="2 3">
    <name type="scientific">Leucobacter komagatae</name>
    <dbReference type="NCBI Taxonomy" id="55969"/>
    <lineage>
        <taxon>Bacteria</taxon>
        <taxon>Bacillati</taxon>
        <taxon>Actinomycetota</taxon>
        <taxon>Actinomycetes</taxon>
        <taxon>Micrococcales</taxon>
        <taxon>Microbacteriaceae</taxon>
        <taxon>Leucobacter</taxon>
    </lineage>
</organism>
<sequence length="143" mass="15776">MINTEHSGQHPISAAEAQHLLNSVPDRPRRAFGIGDRVSAAATIALSFAAGLLAVGGFPWWALTPALAAILSSHWWLNNRVTRPNEPRLKGRVVLTVFTVWVLIPVWRGIMYGDTVPFPEAILAASFAPVAWLIFYIVLLIRR</sequence>
<dbReference type="AlphaFoldDB" id="A0A0D0IP62"/>
<feature type="transmembrane region" description="Helical" evidence="1">
    <location>
        <begin position="60"/>
        <end position="77"/>
    </location>
</feature>
<keyword evidence="1" id="KW-1133">Transmembrane helix</keyword>